<dbReference type="Gene3D" id="3.30.1060.10">
    <property type="entry name" value="Peptide methionine sulphoxide reductase MsrA"/>
    <property type="match status" value="1"/>
</dbReference>
<dbReference type="Pfam" id="PF01625">
    <property type="entry name" value="PMSR"/>
    <property type="match status" value="1"/>
</dbReference>
<evidence type="ECO:0000256" key="2">
    <source>
        <dbReference type="ARBA" id="ARBA00023002"/>
    </source>
</evidence>
<sequence>MPIEKATFAGGCFWCMVKPFHEQEGIHSVTVGYTGGHTEKPTYKEVCQENTGHYEAVQITFDPELYPYEKLLDVFWKQIDPTDPGGQFGDRGQSYQTAIFYHSKEQEEKAEHSKKQLEESGRFTKPIVTAILPASTFYVGEDYHQDYYKKNPAHYSLYSVGSGRVGFIKTHWEDENNE</sequence>
<comment type="catalytic activity">
    <reaction evidence="3 5">
        <text>L-methionyl-[protein] + [thioredoxin]-disulfide + H2O = L-methionyl-(S)-S-oxide-[protein] + [thioredoxin]-dithiol</text>
        <dbReference type="Rhea" id="RHEA:14217"/>
        <dbReference type="Rhea" id="RHEA-COMP:10698"/>
        <dbReference type="Rhea" id="RHEA-COMP:10700"/>
        <dbReference type="Rhea" id="RHEA-COMP:12313"/>
        <dbReference type="Rhea" id="RHEA-COMP:12315"/>
        <dbReference type="ChEBI" id="CHEBI:15377"/>
        <dbReference type="ChEBI" id="CHEBI:16044"/>
        <dbReference type="ChEBI" id="CHEBI:29950"/>
        <dbReference type="ChEBI" id="CHEBI:44120"/>
        <dbReference type="ChEBI" id="CHEBI:50058"/>
        <dbReference type="EC" id="1.8.4.11"/>
    </reaction>
</comment>
<protein>
    <recommendedName>
        <fullName evidence="5">Peptide methionine sulfoxide reductase MsrA</fullName>
        <shortName evidence="5">Protein-methionine-S-oxide reductase</shortName>
        <ecNumber evidence="5">1.8.4.11</ecNumber>
    </recommendedName>
    <alternativeName>
        <fullName evidence="5">Peptide-methionine (S)-S-oxide reductase</fullName>
        <shortName evidence="5">Peptide Met(O) reductase</shortName>
    </alternativeName>
</protein>
<name>A0A4Q0VY73_9BACI</name>
<dbReference type="FunFam" id="3.30.1060.10:FF:000003">
    <property type="entry name" value="Peptide methionine sulfoxide reductase MsrA"/>
    <property type="match status" value="1"/>
</dbReference>
<keyword evidence="2 5" id="KW-0560">Oxidoreductase</keyword>
<dbReference type="InterPro" id="IPR036509">
    <property type="entry name" value="Met_Sox_Rdtase_MsrA_sf"/>
</dbReference>
<proteinExistence type="inferred from homology"/>
<gene>
    <name evidence="5 7" type="primary">msrA</name>
    <name evidence="7" type="ORF">DS745_01375</name>
</gene>
<evidence type="ECO:0000256" key="5">
    <source>
        <dbReference type="HAMAP-Rule" id="MF_01401"/>
    </source>
</evidence>
<accession>A0A4Q0VY73</accession>
<comment type="catalytic activity">
    <reaction evidence="4 5">
        <text>[thioredoxin]-disulfide + L-methionine + H2O = L-methionine (S)-S-oxide + [thioredoxin]-dithiol</text>
        <dbReference type="Rhea" id="RHEA:19993"/>
        <dbReference type="Rhea" id="RHEA-COMP:10698"/>
        <dbReference type="Rhea" id="RHEA-COMP:10700"/>
        <dbReference type="ChEBI" id="CHEBI:15377"/>
        <dbReference type="ChEBI" id="CHEBI:29950"/>
        <dbReference type="ChEBI" id="CHEBI:50058"/>
        <dbReference type="ChEBI" id="CHEBI:57844"/>
        <dbReference type="ChEBI" id="CHEBI:58772"/>
        <dbReference type="EC" id="1.8.4.11"/>
    </reaction>
</comment>
<dbReference type="OrthoDB" id="4174719at2"/>
<dbReference type="EC" id="1.8.4.11" evidence="5"/>
<dbReference type="GO" id="GO:0033744">
    <property type="term" value="F:L-methionine:thioredoxin-disulfide S-oxidoreductase activity"/>
    <property type="evidence" value="ECO:0007669"/>
    <property type="project" value="RHEA"/>
</dbReference>
<reference evidence="7 8" key="1">
    <citation type="journal article" date="2019" name="Int. J. Syst. Evol. Microbiol.">
        <title>Anaerobacillus alkaliphilus sp. nov., a novel alkaliphilic and moderately halophilic bacterium.</title>
        <authorList>
            <person name="Borsodi A.K."/>
            <person name="Aszalos J.M."/>
            <person name="Bihari P."/>
            <person name="Nagy I."/>
            <person name="Schumann P."/>
            <person name="Sproer C."/>
            <person name="Kovacs A.L."/>
            <person name="Boka K."/>
            <person name="Dobosy P."/>
            <person name="Ovari M."/>
            <person name="Szili-Kovacs T."/>
            <person name="Toth E."/>
        </authorList>
    </citation>
    <scope>NUCLEOTIDE SEQUENCE [LARGE SCALE GENOMIC DNA]</scope>
    <source>
        <strain evidence="7 8">B16-10</strain>
    </source>
</reference>
<organism evidence="7 8">
    <name type="scientific">Anaerobacillus alkaliphilus</name>
    <dbReference type="NCBI Taxonomy" id="1548597"/>
    <lineage>
        <taxon>Bacteria</taxon>
        <taxon>Bacillati</taxon>
        <taxon>Bacillota</taxon>
        <taxon>Bacilli</taxon>
        <taxon>Bacillales</taxon>
        <taxon>Bacillaceae</taxon>
        <taxon>Anaerobacillus</taxon>
    </lineage>
</organism>
<dbReference type="InterPro" id="IPR002569">
    <property type="entry name" value="Met_Sox_Rdtase_MsrA_dom"/>
</dbReference>
<dbReference type="PANTHER" id="PTHR43774">
    <property type="entry name" value="PEPTIDE METHIONINE SULFOXIDE REDUCTASE"/>
    <property type="match status" value="1"/>
</dbReference>
<comment type="function">
    <text evidence="5">Has an important function as a repair enzyme for proteins that have been inactivated by oxidation. Catalyzes the reversible oxidation-reduction of methionine sulfoxide in proteins to methionine.</text>
</comment>
<evidence type="ECO:0000313" key="8">
    <source>
        <dbReference type="Proteomes" id="UP000290649"/>
    </source>
</evidence>
<evidence type="ECO:0000256" key="3">
    <source>
        <dbReference type="ARBA" id="ARBA00047806"/>
    </source>
</evidence>
<keyword evidence="8" id="KW-1185">Reference proteome</keyword>
<evidence type="ECO:0000256" key="4">
    <source>
        <dbReference type="ARBA" id="ARBA00048782"/>
    </source>
</evidence>
<dbReference type="NCBIfam" id="TIGR00401">
    <property type="entry name" value="msrA"/>
    <property type="match status" value="1"/>
</dbReference>
<feature type="domain" description="Peptide methionine sulphoxide reductase MsrA" evidence="6">
    <location>
        <begin position="5"/>
        <end position="156"/>
    </location>
</feature>
<dbReference type="SUPFAM" id="SSF55068">
    <property type="entry name" value="Peptide methionine sulfoxide reductase"/>
    <property type="match status" value="1"/>
</dbReference>
<feature type="active site" evidence="5">
    <location>
        <position position="12"/>
    </location>
</feature>
<comment type="similarity">
    <text evidence="1 5">Belongs to the MsrA Met sulfoxide reductase family.</text>
</comment>
<dbReference type="GO" id="GO:0008113">
    <property type="term" value="F:peptide-methionine (S)-S-oxide reductase activity"/>
    <property type="evidence" value="ECO:0007669"/>
    <property type="project" value="UniProtKB-UniRule"/>
</dbReference>
<dbReference type="Proteomes" id="UP000290649">
    <property type="component" value="Unassembled WGS sequence"/>
</dbReference>
<evidence type="ECO:0000256" key="1">
    <source>
        <dbReference type="ARBA" id="ARBA00005591"/>
    </source>
</evidence>
<evidence type="ECO:0000313" key="7">
    <source>
        <dbReference type="EMBL" id="RXJ04068.1"/>
    </source>
</evidence>
<comment type="caution">
    <text evidence="7">The sequence shown here is derived from an EMBL/GenBank/DDBJ whole genome shotgun (WGS) entry which is preliminary data.</text>
</comment>
<evidence type="ECO:0000259" key="6">
    <source>
        <dbReference type="Pfam" id="PF01625"/>
    </source>
</evidence>
<dbReference type="EMBL" id="QOUX01000001">
    <property type="protein sequence ID" value="RXJ04068.1"/>
    <property type="molecule type" value="Genomic_DNA"/>
</dbReference>
<dbReference type="PANTHER" id="PTHR43774:SF1">
    <property type="entry name" value="PEPTIDE METHIONINE SULFOXIDE REDUCTASE MSRA 2"/>
    <property type="match status" value="1"/>
</dbReference>
<dbReference type="HAMAP" id="MF_01401">
    <property type="entry name" value="MsrA"/>
    <property type="match status" value="1"/>
</dbReference>
<dbReference type="AlphaFoldDB" id="A0A4Q0VY73"/>